<dbReference type="Pfam" id="PF08281">
    <property type="entry name" value="Sigma70_r4_2"/>
    <property type="match status" value="1"/>
</dbReference>
<keyword evidence="3" id="KW-0731">Sigma factor</keyword>
<dbReference type="InterPro" id="IPR007627">
    <property type="entry name" value="RNA_pol_sigma70_r2"/>
</dbReference>
<sequence>MKKRKIDDQFADYVMEHKHSFYRLSYSYVKNPEDAMDVVQEAIHKALKSVHRLEDASKMHSWFYKIVVNAALDFLRKKKRVQVTDDDTLEFLSKGESDVYEDQDVRRAIEDLPEMYRVIIILRFFEDLKLEDIAHILEENENTIKTRLYKALRLLKVELSQEEI</sequence>
<evidence type="ECO:0000259" key="6">
    <source>
        <dbReference type="Pfam" id="PF08281"/>
    </source>
</evidence>
<evidence type="ECO:0000256" key="2">
    <source>
        <dbReference type="ARBA" id="ARBA00023015"/>
    </source>
</evidence>
<dbReference type="Proteomes" id="UP000028091">
    <property type="component" value="Unassembled WGS sequence"/>
</dbReference>
<dbReference type="GO" id="GO:0003677">
    <property type="term" value="F:DNA binding"/>
    <property type="evidence" value="ECO:0007669"/>
    <property type="project" value="InterPro"/>
</dbReference>
<dbReference type="RefSeq" id="WP_034323891.1">
    <property type="nucleotide sequence ID" value="NZ_JBCMYH010000006.1"/>
</dbReference>
<dbReference type="CDD" id="cd06171">
    <property type="entry name" value="Sigma70_r4"/>
    <property type="match status" value="1"/>
</dbReference>
<feature type="domain" description="RNA polymerase sigma factor 70 region 4 type 2" evidence="6">
    <location>
        <begin position="103"/>
        <end position="155"/>
    </location>
</feature>
<proteinExistence type="inferred from homology"/>
<dbReference type="InterPro" id="IPR013325">
    <property type="entry name" value="RNA_pol_sigma_r2"/>
</dbReference>
<dbReference type="Pfam" id="PF04542">
    <property type="entry name" value="Sigma70_r2"/>
    <property type="match status" value="1"/>
</dbReference>
<dbReference type="InterPro" id="IPR036388">
    <property type="entry name" value="WH-like_DNA-bd_sf"/>
</dbReference>
<evidence type="ECO:0000256" key="1">
    <source>
        <dbReference type="ARBA" id="ARBA00010641"/>
    </source>
</evidence>
<dbReference type="SUPFAM" id="SSF88659">
    <property type="entry name" value="Sigma3 and sigma4 domains of RNA polymerase sigma factors"/>
    <property type="match status" value="1"/>
</dbReference>
<dbReference type="InterPro" id="IPR039425">
    <property type="entry name" value="RNA_pol_sigma-70-like"/>
</dbReference>
<dbReference type="SUPFAM" id="SSF88946">
    <property type="entry name" value="Sigma2 domain of RNA polymerase sigma factors"/>
    <property type="match status" value="1"/>
</dbReference>
<dbReference type="InterPro" id="IPR013249">
    <property type="entry name" value="RNA_pol_sigma70_r4_t2"/>
</dbReference>
<keyword evidence="2" id="KW-0805">Transcription regulation</keyword>
<evidence type="ECO:0000313" key="7">
    <source>
        <dbReference type="EMBL" id="KEP25480.1"/>
    </source>
</evidence>
<comment type="caution">
    <text evidence="7">The sequence shown here is derived from an EMBL/GenBank/DDBJ whole genome shotgun (WGS) entry which is preliminary data.</text>
</comment>
<evidence type="ECO:0000259" key="5">
    <source>
        <dbReference type="Pfam" id="PF04542"/>
    </source>
</evidence>
<dbReference type="PANTHER" id="PTHR43133">
    <property type="entry name" value="RNA POLYMERASE ECF-TYPE SIGMA FACTO"/>
    <property type="match status" value="1"/>
</dbReference>
<evidence type="ECO:0000256" key="3">
    <source>
        <dbReference type="ARBA" id="ARBA00023082"/>
    </source>
</evidence>
<keyword evidence="4" id="KW-0804">Transcription</keyword>
<dbReference type="Gene3D" id="1.10.1740.10">
    <property type="match status" value="1"/>
</dbReference>
<comment type="similarity">
    <text evidence="1">Belongs to the sigma-70 factor family. ECF subfamily.</text>
</comment>
<reference evidence="7 8" key="1">
    <citation type="submission" date="2012-09" db="EMBL/GenBank/DDBJ databases">
        <title>Genome Sequence of Bacillus sp. DW5-4.</title>
        <authorList>
            <person name="Lai Q."/>
            <person name="Liu Y."/>
            <person name="Shao Z."/>
        </authorList>
    </citation>
    <scope>NUCLEOTIDE SEQUENCE [LARGE SCALE GENOMIC DNA]</scope>
    <source>
        <strain evidence="7 8">DW5-4</strain>
    </source>
</reference>
<evidence type="ECO:0000256" key="4">
    <source>
        <dbReference type="ARBA" id="ARBA00023163"/>
    </source>
</evidence>
<organism evidence="7 8">
    <name type="scientific">Bacillus zhangzhouensis</name>
    <dbReference type="NCBI Taxonomy" id="1178540"/>
    <lineage>
        <taxon>Bacteria</taxon>
        <taxon>Bacillati</taxon>
        <taxon>Bacillota</taxon>
        <taxon>Bacilli</taxon>
        <taxon>Bacillales</taxon>
        <taxon>Bacillaceae</taxon>
        <taxon>Bacillus</taxon>
    </lineage>
</organism>
<keyword evidence="8" id="KW-1185">Reference proteome</keyword>
<gene>
    <name evidence="7" type="ORF">BA70_08775</name>
</gene>
<evidence type="ECO:0000313" key="8">
    <source>
        <dbReference type="Proteomes" id="UP000028091"/>
    </source>
</evidence>
<accession>A0A081L8A4</accession>
<dbReference type="AlphaFoldDB" id="A0A081L8A4"/>
<dbReference type="GO" id="GO:0016987">
    <property type="term" value="F:sigma factor activity"/>
    <property type="evidence" value="ECO:0007669"/>
    <property type="project" value="UniProtKB-KW"/>
</dbReference>
<dbReference type="InterPro" id="IPR014284">
    <property type="entry name" value="RNA_pol_sigma-70_dom"/>
</dbReference>
<name>A0A081L8A4_9BACI</name>
<dbReference type="EMBL" id="JOTP01000022">
    <property type="protein sequence ID" value="KEP25480.1"/>
    <property type="molecule type" value="Genomic_DNA"/>
</dbReference>
<dbReference type="NCBIfam" id="TIGR02937">
    <property type="entry name" value="sigma70-ECF"/>
    <property type="match status" value="1"/>
</dbReference>
<dbReference type="Gene3D" id="1.10.10.10">
    <property type="entry name" value="Winged helix-like DNA-binding domain superfamily/Winged helix DNA-binding domain"/>
    <property type="match status" value="1"/>
</dbReference>
<dbReference type="eggNOG" id="COG1595">
    <property type="taxonomic scope" value="Bacteria"/>
</dbReference>
<feature type="domain" description="RNA polymerase sigma-70 region 2" evidence="5">
    <location>
        <begin position="14"/>
        <end position="80"/>
    </location>
</feature>
<dbReference type="InterPro" id="IPR013324">
    <property type="entry name" value="RNA_pol_sigma_r3/r4-like"/>
</dbReference>
<dbReference type="GO" id="GO:0006352">
    <property type="term" value="P:DNA-templated transcription initiation"/>
    <property type="evidence" value="ECO:0007669"/>
    <property type="project" value="InterPro"/>
</dbReference>
<protein>
    <submittedName>
        <fullName evidence="7">RNA polymerase sigma70</fullName>
    </submittedName>
</protein>
<dbReference type="OrthoDB" id="9782703at2"/>
<dbReference type="PANTHER" id="PTHR43133:SF60">
    <property type="entry name" value="RNA POLYMERASE SIGMA FACTOR SIGV"/>
    <property type="match status" value="1"/>
</dbReference>